<dbReference type="InterPro" id="IPR011333">
    <property type="entry name" value="SKP1/BTB/POZ_sf"/>
</dbReference>
<feature type="transmembrane region" description="Helical" evidence="13">
    <location>
        <begin position="193"/>
        <end position="214"/>
    </location>
</feature>
<dbReference type="InterPro" id="IPR003968">
    <property type="entry name" value="K_chnl_volt-dep_Kv"/>
</dbReference>
<evidence type="ECO:0000313" key="16">
    <source>
        <dbReference type="WBParaSite" id="maker-uti_cns_0046614-snap-gene-1.10-mRNA-1"/>
    </source>
</evidence>
<proteinExistence type="predicted"/>
<evidence type="ECO:0000313" key="15">
    <source>
        <dbReference type="Proteomes" id="UP000095280"/>
    </source>
</evidence>
<evidence type="ECO:0000256" key="5">
    <source>
        <dbReference type="ARBA" id="ARBA00022826"/>
    </source>
</evidence>
<dbReference type="InterPro" id="IPR003974">
    <property type="entry name" value="K_chnl_volt-dep_Kv3"/>
</dbReference>
<keyword evidence="6" id="KW-0851">Voltage-gated channel</keyword>
<dbReference type="GO" id="GO:0051260">
    <property type="term" value="P:protein homooligomerization"/>
    <property type="evidence" value="ECO:0007669"/>
    <property type="project" value="InterPro"/>
</dbReference>
<keyword evidence="11" id="KW-0407">Ion channel</keyword>
<dbReference type="InterPro" id="IPR027359">
    <property type="entry name" value="Volt_channel_dom_sf"/>
</dbReference>
<dbReference type="Gene3D" id="3.30.710.10">
    <property type="entry name" value="Potassium Channel Kv1.1, Chain A"/>
    <property type="match status" value="1"/>
</dbReference>
<dbReference type="PRINTS" id="PR01491">
    <property type="entry name" value="KVCHANNEL"/>
</dbReference>
<dbReference type="GO" id="GO:0001508">
    <property type="term" value="P:action potential"/>
    <property type="evidence" value="ECO:0007669"/>
    <property type="project" value="TreeGrafter"/>
</dbReference>
<feature type="region of interest" description="Disordered" evidence="12">
    <location>
        <begin position="641"/>
        <end position="714"/>
    </location>
</feature>
<evidence type="ECO:0000256" key="13">
    <source>
        <dbReference type="SAM" id="Phobius"/>
    </source>
</evidence>
<dbReference type="FunFam" id="1.10.287.70:FF:000028">
    <property type="entry name" value="potassium voltage-gated channel subfamily D member 3"/>
    <property type="match status" value="1"/>
</dbReference>
<dbReference type="WBParaSite" id="maker-uti_cns_0046614-snap-gene-1.10-mRNA-1">
    <property type="protein sequence ID" value="maker-uti_cns_0046614-snap-gene-1.10-mRNA-1"/>
    <property type="gene ID" value="maker-uti_cns_0046614-snap-gene-1.10"/>
</dbReference>
<dbReference type="Gene3D" id="1.10.287.70">
    <property type="match status" value="1"/>
</dbReference>
<dbReference type="GO" id="GO:0008076">
    <property type="term" value="C:voltage-gated potassium channel complex"/>
    <property type="evidence" value="ECO:0007669"/>
    <property type="project" value="InterPro"/>
</dbReference>
<feature type="transmembrane region" description="Helical" evidence="13">
    <location>
        <begin position="369"/>
        <end position="390"/>
    </location>
</feature>
<feature type="transmembrane region" description="Helical" evidence="13">
    <location>
        <begin position="267"/>
        <end position="287"/>
    </location>
</feature>
<keyword evidence="2" id="KW-0813">Transport</keyword>
<sequence length="714" mass="79360">MAAESVEGDRTRVVINISGSRFETSYGVLERFPGTRLSLLATLRQDDEAYDVDRGEYYFERHPEVFADILHFYRTDELHIRHNLCGNVVKREFEFWGMYEQDIEPCCWTSYSQAAECKETLAGIDNTFLTGKAAQKESWEAETNGWIKFRRKVWAILEDPVDIDGFSDLFKLNMIARKNCKANCFKRKAKNDVYVFASMLLVVISIVCFVAETYEGFRVPIGNASKVPAANCAMPCGSYVDPQHVPGTLNYNYDETEPHPVLINIDYALYALFVIEFIVRVFFAPSFRAYFTDFLNWIDIICVLTHTVSVVMNSLESLDYSSPLVKTAMNLRLLRGLRIVRILRIFKLVKHYNAFKILVYTIKISLRELMLMIVFLFVGAVIFGSIIHLVERESFKNIPLGLWWALVTMTTVGYGDFVPRQAAGYAIGCICVIFGVLTIAFTVPIVVNNFAMYYSHAQSRNKKPKEYWRIKRVPQKDLKKPTGIMAALSKFKKAPGDAPVPDSSDLYGGGGGGDGAAGKTVSVNSVAMSVMWNNLNLSDAKKSAYQTDKVTLMTPRGGGDQSGGGGGQTTEDSSTLTAFAAPTGPRFFARRAPMTPVQEVLDLDMDEARVNEEHEERSRQLLAQAQENDQQVSAAKERQADALEKRKAALKSRLASAKQPQGGANSSASSDGKKPASAKKPFPANPARPGPKSDVTCAGLDSRLSHRTSLCSAS</sequence>
<evidence type="ECO:0000256" key="2">
    <source>
        <dbReference type="ARBA" id="ARBA00022448"/>
    </source>
</evidence>
<dbReference type="SUPFAM" id="SSF81324">
    <property type="entry name" value="Voltage-gated potassium channels"/>
    <property type="match status" value="1"/>
</dbReference>
<dbReference type="InterPro" id="IPR028325">
    <property type="entry name" value="VG_K_chnl"/>
</dbReference>
<keyword evidence="7" id="KW-0630">Potassium</keyword>
<dbReference type="GO" id="GO:0005251">
    <property type="term" value="F:delayed rectifier potassium channel activity"/>
    <property type="evidence" value="ECO:0007669"/>
    <property type="project" value="TreeGrafter"/>
</dbReference>
<dbReference type="SUPFAM" id="SSF54695">
    <property type="entry name" value="POZ domain"/>
    <property type="match status" value="1"/>
</dbReference>
<dbReference type="PRINTS" id="PR00169">
    <property type="entry name" value="KCHANNEL"/>
</dbReference>
<evidence type="ECO:0000256" key="7">
    <source>
        <dbReference type="ARBA" id="ARBA00022958"/>
    </source>
</evidence>
<evidence type="ECO:0000256" key="11">
    <source>
        <dbReference type="ARBA" id="ARBA00023303"/>
    </source>
</evidence>
<feature type="domain" description="BTB" evidence="14">
    <location>
        <begin position="11"/>
        <end position="114"/>
    </location>
</feature>
<dbReference type="AlphaFoldDB" id="A0A1I8J9W9"/>
<feature type="compositionally biased region" description="Gly residues" evidence="12">
    <location>
        <begin position="556"/>
        <end position="568"/>
    </location>
</feature>
<feature type="transmembrane region" description="Helical" evidence="13">
    <location>
        <begin position="402"/>
        <end position="418"/>
    </location>
</feature>
<keyword evidence="3" id="KW-0633">Potassium transport</keyword>
<protein>
    <submittedName>
        <fullName evidence="16">BTB domain-containing protein</fullName>
    </submittedName>
</protein>
<keyword evidence="15" id="KW-1185">Reference proteome</keyword>
<keyword evidence="5" id="KW-0631">Potassium channel</keyword>
<dbReference type="Gene3D" id="1.20.120.350">
    <property type="entry name" value="Voltage-gated potassium channels. Chain C"/>
    <property type="match status" value="1"/>
</dbReference>
<keyword evidence="8 13" id="KW-1133">Transmembrane helix</keyword>
<dbReference type="InterPro" id="IPR003131">
    <property type="entry name" value="T1-type_BTB"/>
</dbReference>
<evidence type="ECO:0000256" key="3">
    <source>
        <dbReference type="ARBA" id="ARBA00022538"/>
    </source>
</evidence>
<evidence type="ECO:0000256" key="12">
    <source>
        <dbReference type="SAM" id="MobiDB-lite"/>
    </source>
</evidence>
<evidence type="ECO:0000256" key="6">
    <source>
        <dbReference type="ARBA" id="ARBA00022882"/>
    </source>
</evidence>
<reference evidence="16" key="1">
    <citation type="submission" date="2016-11" db="UniProtKB">
        <authorList>
            <consortium name="WormBaseParasite"/>
        </authorList>
    </citation>
    <scope>IDENTIFICATION</scope>
</reference>
<dbReference type="PANTHER" id="PTHR11537:SF252">
    <property type="entry name" value="POTASSIUM VOLTAGE-GATED CHANNEL PROTEIN SHAW"/>
    <property type="match status" value="1"/>
</dbReference>
<evidence type="ECO:0000256" key="4">
    <source>
        <dbReference type="ARBA" id="ARBA00022692"/>
    </source>
</evidence>
<dbReference type="InterPro" id="IPR005821">
    <property type="entry name" value="Ion_trans_dom"/>
</dbReference>
<keyword evidence="10 13" id="KW-0472">Membrane</keyword>
<feature type="region of interest" description="Disordered" evidence="12">
    <location>
        <begin position="551"/>
        <end position="573"/>
    </location>
</feature>
<evidence type="ECO:0000259" key="14">
    <source>
        <dbReference type="SMART" id="SM00225"/>
    </source>
</evidence>
<dbReference type="PRINTS" id="PR01498">
    <property type="entry name" value="SHAWCHANNEL"/>
</dbReference>
<evidence type="ECO:0000256" key="10">
    <source>
        <dbReference type="ARBA" id="ARBA00023136"/>
    </source>
</evidence>
<evidence type="ECO:0000256" key="9">
    <source>
        <dbReference type="ARBA" id="ARBA00023065"/>
    </source>
</evidence>
<comment type="subcellular location">
    <subcellularLocation>
        <location evidence="1">Membrane</location>
        <topology evidence="1">Multi-pass membrane protein</topology>
    </subcellularLocation>
</comment>
<evidence type="ECO:0000256" key="8">
    <source>
        <dbReference type="ARBA" id="ARBA00022989"/>
    </source>
</evidence>
<evidence type="ECO:0000256" key="1">
    <source>
        <dbReference type="ARBA" id="ARBA00004141"/>
    </source>
</evidence>
<dbReference type="SMART" id="SM00225">
    <property type="entry name" value="BTB"/>
    <property type="match status" value="1"/>
</dbReference>
<accession>A0A1I8J9W9</accession>
<feature type="transmembrane region" description="Helical" evidence="13">
    <location>
        <begin position="425"/>
        <end position="447"/>
    </location>
</feature>
<dbReference type="Pfam" id="PF02214">
    <property type="entry name" value="BTB_2"/>
    <property type="match status" value="1"/>
</dbReference>
<organism evidence="15 16">
    <name type="scientific">Macrostomum lignano</name>
    <dbReference type="NCBI Taxonomy" id="282301"/>
    <lineage>
        <taxon>Eukaryota</taxon>
        <taxon>Metazoa</taxon>
        <taxon>Spiralia</taxon>
        <taxon>Lophotrochozoa</taxon>
        <taxon>Platyhelminthes</taxon>
        <taxon>Rhabditophora</taxon>
        <taxon>Macrostomorpha</taxon>
        <taxon>Macrostomida</taxon>
        <taxon>Macrostomidae</taxon>
        <taxon>Macrostomum</taxon>
    </lineage>
</organism>
<keyword evidence="9" id="KW-0406">Ion transport</keyword>
<dbReference type="Proteomes" id="UP000095280">
    <property type="component" value="Unplaced"/>
</dbReference>
<keyword evidence="4 13" id="KW-0812">Transmembrane</keyword>
<dbReference type="InterPro" id="IPR000210">
    <property type="entry name" value="BTB/POZ_dom"/>
</dbReference>
<dbReference type="PANTHER" id="PTHR11537">
    <property type="entry name" value="VOLTAGE-GATED POTASSIUM CHANNEL"/>
    <property type="match status" value="1"/>
</dbReference>
<name>A0A1I8J9W9_9PLAT</name>
<dbReference type="Pfam" id="PF00520">
    <property type="entry name" value="Ion_trans"/>
    <property type="match status" value="1"/>
</dbReference>